<protein>
    <submittedName>
        <fullName evidence="1">Uncharacterized protein</fullName>
    </submittedName>
</protein>
<accession>A0A7D7JL60</accession>
<evidence type="ECO:0000313" key="1">
    <source>
        <dbReference type="EMBL" id="QMP85213.1"/>
    </source>
</evidence>
<dbReference type="Proteomes" id="UP000514424">
    <property type="component" value="Segment"/>
</dbReference>
<keyword evidence="2" id="KW-1185">Reference proteome</keyword>
<proteinExistence type="predicted"/>
<name>A0A7D7JL60_9CAUD</name>
<reference evidence="2" key="1">
    <citation type="submission" date="2020-05" db="EMBL/GenBank/DDBJ databases">
        <title>Genomics and ecology of novel Flavobacterium phages from the Baltic Sea.</title>
        <authorList>
            <person name="Hoetzinger M."/>
            <person name="Nilsson E."/>
            <person name="Holmfeldt K."/>
        </authorList>
    </citation>
    <scope>NUCLEOTIDE SEQUENCE [LARGE SCALE GENOMIC DNA]</scope>
</reference>
<evidence type="ECO:0000313" key="2">
    <source>
        <dbReference type="Proteomes" id="UP000514424"/>
    </source>
</evidence>
<gene>
    <name evidence="1" type="ORF">elemo63D_phanotate50</name>
</gene>
<sequence>MHHQAIQSVTKKTNLCSLVLKDGTIKRRME</sequence>
<organism evidence="1 2">
    <name type="scientific">Flavobacterium phage vB_FspP_elemoF_6-3D</name>
    <dbReference type="NCBI Taxonomy" id="2743826"/>
    <lineage>
        <taxon>Viruses</taxon>
        <taxon>Duplodnaviria</taxon>
        <taxon>Heunggongvirae</taxon>
        <taxon>Uroviricota</taxon>
        <taxon>Caudoviricetes</taxon>
        <taxon>Elemovirus</taxon>
        <taxon>Elemovirus elemoF</taxon>
    </lineage>
</organism>
<dbReference type="EMBL" id="MT497071">
    <property type="protein sequence ID" value="QMP85213.1"/>
    <property type="molecule type" value="Genomic_DNA"/>
</dbReference>